<feature type="transmembrane region" description="Helical" evidence="5">
    <location>
        <begin position="307"/>
        <end position="332"/>
    </location>
</feature>
<keyword evidence="5" id="KW-0813">Transport</keyword>
<dbReference type="PANTHER" id="PTHR18945">
    <property type="entry name" value="NEUROTRANSMITTER GATED ION CHANNEL"/>
    <property type="match status" value="1"/>
</dbReference>
<feature type="transmembrane region" description="Helical" evidence="5">
    <location>
        <begin position="423"/>
        <end position="448"/>
    </location>
</feature>
<dbReference type="InterPro" id="IPR036719">
    <property type="entry name" value="Neuro-gated_channel_TM_sf"/>
</dbReference>
<keyword evidence="9" id="KW-1185">Reference proteome</keyword>
<dbReference type="Gene3D" id="1.20.58.390">
    <property type="entry name" value="Neurotransmitter-gated ion-channel transmembrane domain"/>
    <property type="match status" value="1"/>
</dbReference>
<keyword evidence="5" id="KW-0407">Ion channel</keyword>
<dbReference type="InterPro" id="IPR018000">
    <property type="entry name" value="Neurotransmitter_ion_chnl_CS"/>
</dbReference>
<name>A0AAV4JIF1_9GAST</name>
<keyword evidence="2 5" id="KW-0812">Transmembrane</keyword>
<feature type="signal peptide" evidence="5">
    <location>
        <begin position="1"/>
        <end position="32"/>
    </location>
</feature>
<dbReference type="FunFam" id="2.70.170.10:FF:000028">
    <property type="entry name" value="AcetylCholine Receptor"/>
    <property type="match status" value="1"/>
</dbReference>
<dbReference type="SUPFAM" id="SSF90112">
    <property type="entry name" value="Neurotransmitter-gated ion-channel transmembrane pore"/>
    <property type="match status" value="1"/>
</dbReference>
<keyword evidence="5" id="KW-0406">Ion transport</keyword>
<dbReference type="PROSITE" id="PS00236">
    <property type="entry name" value="NEUROTR_ION_CHANNEL"/>
    <property type="match status" value="1"/>
</dbReference>
<dbReference type="SUPFAM" id="SSF63712">
    <property type="entry name" value="Nicotinic receptor ligand binding domain-like"/>
    <property type="match status" value="1"/>
</dbReference>
<keyword evidence="4 5" id="KW-0472">Membrane</keyword>
<feature type="domain" description="Neurotransmitter-gated ion-channel ligand-binding" evidence="6">
    <location>
        <begin position="39"/>
        <end position="245"/>
    </location>
</feature>
<evidence type="ECO:0000259" key="7">
    <source>
        <dbReference type="Pfam" id="PF02932"/>
    </source>
</evidence>
<evidence type="ECO:0000313" key="8">
    <source>
        <dbReference type="EMBL" id="GFS21488.1"/>
    </source>
</evidence>
<dbReference type="Pfam" id="PF02931">
    <property type="entry name" value="Neur_chan_LBD"/>
    <property type="match status" value="1"/>
</dbReference>
<evidence type="ECO:0000256" key="4">
    <source>
        <dbReference type="ARBA" id="ARBA00023136"/>
    </source>
</evidence>
<keyword evidence="8" id="KW-0675">Receptor</keyword>
<comment type="subcellular location">
    <subcellularLocation>
        <location evidence="1">Membrane</location>
        <topology evidence="1">Multi-pass membrane protein</topology>
    </subcellularLocation>
</comment>
<comment type="caution">
    <text evidence="8">The sequence shown here is derived from an EMBL/GenBank/DDBJ whole genome shotgun (WGS) entry which is preliminary data.</text>
</comment>
<evidence type="ECO:0000256" key="1">
    <source>
        <dbReference type="ARBA" id="ARBA00004141"/>
    </source>
</evidence>
<dbReference type="InterPro" id="IPR006029">
    <property type="entry name" value="Neurotrans-gated_channel_TM"/>
</dbReference>
<dbReference type="InterPro" id="IPR006201">
    <property type="entry name" value="Neur_channel"/>
</dbReference>
<protein>
    <submittedName>
        <fullName evidence="8">Neuronal acetylcholine receptor subunit alpha-3</fullName>
    </submittedName>
</protein>
<accession>A0AAV4JIF1</accession>
<dbReference type="EMBL" id="BMAT01010167">
    <property type="protein sequence ID" value="GFS21488.1"/>
    <property type="molecule type" value="Genomic_DNA"/>
</dbReference>
<organism evidence="8 9">
    <name type="scientific">Elysia marginata</name>
    <dbReference type="NCBI Taxonomy" id="1093978"/>
    <lineage>
        <taxon>Eukaryota</taxon>
        <taxon>Metazoa</taxon>
        <taxon>Spiralia</taxon>
        <taxon>Lophotrochozoa</taxon>
        <taxon>Mollusca</taxon>
        <taxon>Gastropoda</taxon>
        <taxon>Heterobranchia</taxon>
        <taxon>Euthyneura</taxon>
        <taxon>Panpulmonata</taxon>
        <taxon>Sacoglossa</taxon>
        <taxon>Placobranchoidea</taxon>
        <taxon>Plakobranchidae</taxon>
        <taxon>Elysia</taxon>
    </lineage>
</organism>
<feature type="transmembrane region" description="Helical" evidence="5">
    <location>
        <begin position="277"/>
        <end position="295"/>
    </location>
</feature>
<sequence length="449" mass="49989">MIPNQASHSNTGLLGVKTLLISLLLAPCVCQAGTYDNQKSIFDTLLDSANYNPMQRPLRDQKNVLHVSVMFELISIVEINDVIQSFKCNGFFGLVWQDEILQWNSSDYGGQSSIAPKVTSVFLPQMILLNTLGDRDIFEDANAPLYVSSNGSVQWVPGGIFPTSCRLDLTKFPFDEQHCEIQMISMNYDVSEILFVAEESGIGRVFYTPNGLWDITNASLTTPNITVRWRTVTSILVSFDLKRKPAFLILSTMLPVVFLSLLNLLVFFIPVDSGEKISYGITVLLALALFLSIMSEMLPSSSESLPLIMYYIFILLAISVLSVVDSIIISWLHQKEEKGDTSQKAAVKVQPMMPRIRALKTAAAPFQTPSGPTPMNKNMTSHRERPFHKDLPHDIKGSGHLLASAMGSKGFINVNKYKQIGVYLNWISLVSFGLVWISVNIGFISYIMN</sequence>
<dbReference type="Proteomes" id="UP000762676">
    <property type="component" value="Unassembled WGS sequence"/>
</dbReference>
<dbReference type="GO" id="GO:0004888">
    <property type="term" value="F:transmembrane signaling receptor activity"/>
    <property type="evidence" value="ECO:0007669"/>
    <property type="project" value="InterPro"/>
</dbReference>
<evidence type="ECO:0000256" key="3">
    <source>
        <dbReference type="ARBA" id="ARBA00022989"/>
    </source>
</evidence>
<evidence type="ECO:0000256" key="2">
    <source>
        <dbReference type="ARBA" id="ARBA00022692"/>
    </source>
</evidence>
<dbReference type="PRINTS" id="PR00252">
    <property type="entry name" value="NRIONCHANNEL"/>
</dbReference>
<dbReference type="CDD" id="cd19051">
    <property type="entry name" value="LGIC_TM_cation"/>
    <property type="match status" value="1"/>
</dbReference>
<proteinExistence type="inferred from homology"/>
<keyword evidence="5" id="KW-0732">Signal</keyword>
<dbReference type="InterPro" id="IPR006202">
    <property type="entry name" value="Neur_chan_lig-bd"/>
</dbReference>
<keyword evidence="3 5" id="KW-1133">Transmembrane helix</keyword>
<feature type="transmembrane region" description="Helical" evidence="5">
    <location>
        <begin position="246"/>
        <end position="270"/>
    </location>
</feature>
<dbReference type="GO" id="GO:0016020">
    <property type="term" value="C:membrane"/>
    <property type="evidence" value="ECO:0007669"/>
    <property type="project" value="UniProtKB-SubCell"/>
</dbReference>
<evidence type="ECO:0000256" key="5">
    <source>
        <dbReference type="RuleBase" id="RU000687"/>
    </source>
</evidence>
<dbReference type="GO" id="GO:0005230">
    <property type="term" value="F:extracellular ligand-gated monoatomic ion channel activity"/>
    <property type="evidence" value="ECO:0007669"/>
    <property type="project" value="InterPro"/>
</dbReference>
<feature type="chain" id="PRO_5043109110" evidence="5">
    <location>
        <begin position="33"/>
        <end position="449"/>
    </location>
</feature>
<evidence type="ECO:0000259" key="6">
    <source>
        <dbReference type="Pfam" id="PF02931"/>
    </source>
</evidence>
<comment type="similarity">
    <text evidence="5">Belongs to the ligand-gated ion channel (TC 1.A.9) family.</text>
</comment>
<gene>
    <name evidence="8" type="ORF">ElyMa_005084000</name>
</gene>
<feature type="domain" description="Neurotransmitter-gated ion-channel transmembrane" evidence="7">
    <location>
        <begin position="252"/>
        <end position="383"/>
    </location>
</feature>
<dbReference type="CDD" id="cd18989">
    <property type="entry name" value="LGIC_ECD_cation"/>
    <property type="match status" value="1"/>
</dbReference>
<dbReference type="AlphaFoldDB" id="A0AAV4JIF1"/>
<dbReference type="Gene3D" id="2.70.170.10">
    <property type="entry name" value="Neurotransmitter-gated ion-channel ligand-binding domain"/>
    <property type="match status" value="1"/>
</dbReference>
<dbReference type="InterPro" id="IPR038050">
    <property type="entry name" value="Neuro_actylchol_rec"/>
</dbReference>
<dbReference type="InterPro" id="IPR036734">
    <property type="entry name" value="Neur_chan_lig-bd_sf"/>
</dbReference>
<evidence type="ECO:0000313" key="9">
    <source>
        <dbReference type="Proteomes" id="UP000762676"/>
    </source>
</evidence>
<dbReference type="Pfam" id="PF02932">
    <property type="entry name" value="Neur_chan_memb"/>
    <property type="match status" value="1"/>
</dbReference>
<reference evidence="8 9" key="1">
    <citation type="journal article" date="2021" name="Elife">
        <title>Chloroplast acquisition without the gene transfer in kleptoplastic sea slugs, Plakobranchus ocellatus.</title>
        <authorList>
            <person name="Maeda T."/>
            <person name="Takahashi S."/>
            <person name="Yoshida T."/>
            <person name="Shimamura S."/>
            <person name="Takaki Y."/>
            <person name="Nagai Y."/>
            <person name="Toyoda A."/>
            <person name="Suzuki Y."/>
            <person name="Arimoto A."/>
            <person name="Ishii H."/>
            <person name="Satoh N."/>
            <person name="Nishiyama T."/>
            <person name="Hasebe M."/>
            <person name="Maruyama T."/>
            <person name="Minagawa J."/>
            <person name="Obokata J."/>
            <person name="Shigenobu S."/>
        </authorList>
    </citation>
    <scope>NUCLEOTIDE SEQUENCE [LARGE SCALE GENOMIC DNA]</scope>
</reference>